<evidence type="ECO:0000256" key="1">
    <source>
        <dbReference type="SAM" id="SignalP"/>
    </source>
</evidence>
<dbReference type="STRING" id="318161.Sden_0089"/>
<name>Q12T40_SHEDO</name>
<evidence type="ECO:0000313" key="3">
    <source>
        <dbReference type="EMBL" id="ABE53386.1"/>
    </source>
</evidence>
<gene>
    <name evidence="3" type="ordered locus">Sden_0089</name>
</gene>
<protein>
    <recommendedName>
        <fullName evidence="2">DUF4440 domain-containing protein</fullName>
    </recommendedName>
</protein>
<evidence type="ECO:0000259" key="2">
    <source>
        <dbReference type="Pfam" id="PF14534"/>
    </source>
</evidence>
<dbReference type="RefSeq" id="WP_011494555.1">
    <property type="nucleotide sequence ID" value="NC_007954.1"/>
</dbReference>
<feature type="chain" id="PRO_5004181507" description="DUF4440 domain-containing protein" evidence="1">
    <location>
        <begin position="20"/>
        <end position="140"/>
    </location>
</feature>
<keyword evidence="4" id="KW-1185">Reference proteome</keyword>
<feature type="domain" description="DUF4440" evidence="2">
    <location>
        <begin position="35"/>
        <end position="133"/>
    </location>
</feature>
<accession>Q12T40</accession>
<organism evidence="3 4">
    <name type="scientific">Shewanella denitrificans (strain OS217 / ATCC BAA-1090 / DSM 15013)</name>
    <dbReference type="NCBI Taxonomy" id="318161"/>
    <lineage>
        <taxon>Bacteria</taxon>
        <taxon>Pseudomonadati</taxon>
        <taxon>Pseudomonadota</taxon>
        <taxon>Gammaproteobacteria</taxon>
        <taxon>Alteromonadales</taxon>
        <taxon>Shewanellaceae</taxon>
        <taxon>Shewanella</taxon>
    </lineage>
</organism>
<dbReference type="InterPro" id="IPR032710">
    <property type="entry name" value="NTF2-like_dom_sf"/>
</dbReference>
<dbReference type="Gene3D" id="3.10.450.50">
    <property type="match status" value="1"/>
</dbReference>
<dbReference type="Pfam" id="PF14534">
    <property type="entry name" value="DUF4440"/>
    <property type="match status" value="1"/>
</dbReference>
<dbReference type="InterPro" id="IPR027843">
    <property type="entry name" value="DUF4440"/>
</dbReference>
<keyword evidence="1" id="KW-0732">Signal</keyword>
<proteinExistence type="predicted"/>
<dbReference type="eggNOG" id="COG4319">
    <property type="taxonomic scope" value="Bacteria"/>
</dbReference>
<dbReference type="OrthoDB" id="120856at2"/>
<dbReference type="Proteomes" id="UP000001982">
    <property type="component" value="Chromosome"/>
</dbReference>
<reference evidence="3 4" key="1">
    <citation type="submission" date="2006-03" db="EMBL/GenBank/DDBJ databases">
        <title>Complete sequence of Shewanella denitrificans OS217.</title>
        <authorList>
            <consortium name="US DOE Joint Genome Institute"/>
            <person name="Copeland A."/>
            <person name="Lucas S."/>
            <person name="Lapidus A."/>
            <person name="Barry K."/>
            <person name="Detter J.C."/>
            <person name="Glavina del Rio T."/>
            <person name="Hammon N."/>
            <person name="Israni S."/>
            <person name="Dalin E."/>
            <person name="Tice H."/>
            <person name="Pitluck S."/>
            <person name="Brettin T."/>
            <person name="Bruce D."/>
            <person name="Han C."/>
            <person name="Tapia R."/>
            <person name="Gilna P."/>
            <person name="Kiss H."/>
            <person name="Schmutz J."/>
            <person name="Larimer F."/>
            <person name="Land M."/>
            <person name="Hauser L."/>
            <person name="Kyrpides N."/>
            <person name="Lykidis A."/>
            <person name="Richardson P."/>
        </authorList>
    </citation>
    <scope>NUCLEOTIDE SEQUENCE [LARGE SCALE GENOMIC DNA]</scope>
    <source>
        <strain evidence="4">OS217 / ATCC BAA-1090 / DSM 15013</strain>
    </source>
</reference>
<dbReference type="HOGENOM" id="CLU_132147_0_0_6"/>
<dbReference type="AlphaFoldDB" id="Q12T40"/>
<feature type="signal peptide" evidence="1">
    <location>
        <begin position="1"/>
        <end position="19"/>
    </location>
</feature>
<dbReference type="KEGG" id="sdn:Sden_0089"/>
<dbReference type="EMBL" id="CP000302">
    <property type="protein sequence ID" value="ABE53386.1"/>
    <property type="molecule type" value="Genomic_DNA"/>
</dbReference>
<dbReference type="SUPFAM" id="SSF54427">
    <property type="entry name" value="NTF2-like"/>
    <property type="match status" value="1"/>
</dbReference>
<sequence length="140" mass="16306">MMKNWLWVLLLCTSFSLMATPKDEINLLLNQQEVDWNNGDIQAYLQGYWQDDKLTFVSKGKFNHGWANLLKSYQRSYPDVASMGKLDFNQLDIKVLSDNAALVSGRWELKRAKDNPNGIFTVLVQRINDRWQITHDHSTD</sequence>
<evidence type="ECO:0000313" key="4">
    <source>
        <dbReference type="Proteomes" id="UP000001982"/>
    </source>
</evidence>